<dbReference type="Gene3D" id="2.130.10.10">
    <property type="entry name" value="YVTN repeat-like/Quinoprotein amine dehydrogenase"/>
    <property type="match status" value="3"/>
</dbReference>
<reference evidence="2" key="2">
    <citation type="submission" date="2022-04" db="EMBL/GenBank/DDBJ databases">
        <title>Complete Genome Sequence of Flavobacterium sediminilitoris YSM-43, Isolated from a Tidal Sediment.</title>
        <authorList>
            <person name="Lee P.A."/>
        </authorList>
    </citation>
    <scope>NUCLEOTIDE SEQUENCE</scope>
    <source>
        <strain evidence="2">YSM-43</strain>
    </source>
</reference>
<proteinExistence type="predicted"/>
<dbReference type="Pfam" id="PF07494">
    <property type="entry name" value="Reg_prop"/>
    <property type="match status" value="7"/>
</dbReference>
<protein>
    <recommendedName>
        <fullName evidence="4">Two component regulator with propeller domain</fullName>
    </recommendedName>
</protein>
<sequence>MKNMLKPFIFFSLVITSCNGQRESVTAIKVNSQKTEYATVMDEDYKYWYGEKYAQRPDKYLQVSEYIRITFQDSKGNLWFGTNSEGVVRYDDKELKYFSIKEGLSGNQVTDITEDNYGNIWISTNAGISQYDGNQFYNYKITQSSCNNKVMSIYNDRNGQIWAGSFSGLSVFTGFQFVPVEISKEFKSAIMTITEDTKGNLWLGTDKVGAYKYDGSTFEQIIPEGRQEDKSVTSIVEDKSGNLWFGSMMSGISKYDGNTFTNFNIENKIENNEVWTIYEDKLGNIWFSSEGYGIYRYQNGILTNFSKKQKLPLHAVQTIFEDKQGRFWIGGGNGLYRMENNTFINITKNGPWKRDNC</sequence>
<dbReference type="EMBL" id="CP090145">
    <property type="protein sequence ID" value="UOX33718.1"/>
    <property type="molecule type" value="Genomic_DNA"/>
</dbReference>
<dbReference type="PROSITE" id="PS51257">
    <property type="entry name" value="PROKAR_LIPOPROTEIN"/>
    <property type="match status" value="1"/>
</dbReference>
<evidence type="ECO:0000313" key="2">
    <source>
        <dbReference type="EMBL" id="UOX33718.1"/>
    </source>
</evidence>
<keyword evidence="3" id="KW-1185">Reference proteome</keyword>
<dbReference type="InterPro" id="IPR011110">
    <property type="entry name" value="Reg_prop"/>
</dbReference>
<evidence type="ECO:0000313" key="3">
    <source>
        <dbReference type="Proteomes" id="UP000830454"/>
    </source>
</evidence>
<dbReference type="PANTHER" id="PTHR43547">
    <property type="entry name" value="TWO-COMPONENT HISTIDINE KINASE"/>
    <property type="match status" value="1"/>
</dbReference>
<dbReference type="InterPro" id="IPR015943">
    <property type="entry name" value="WD40/YVTN_repeat-like_dom_sf"/>
</dbReference>
<dbReference type="PANTHER" id="PTHR43547:SF2">
    <property type="entry name" value="HYBRID SIGNAL TRANSDUCTION HISTIDINE KINASE C"/>
    <property type="match status" value="1"/>
</dbReference>
<name>A0ABY4HLI4_9FLAO</name>
<organism evidence="2 3">
    <name type="scientific">Flavobacterium sediminilitoris</name>
    <dbReference type="NCBI Taxonomy" id="2024526"/>
    <lineage>
        <taxon>Bacteria</taxon>
        <taxon>Pseudomonadati</taxon>
        <taxon>Bacteroidota</taxon>
        <taxon>Flavobacteriia</taxon>
        <taxon>Flavobacteriales</taxon>
        <taxon>Flavobacteriaceae</taxon>
        <taxon>Flavobacterium</taxon>
    </lineage>
</organism>
<reference evidence="2" key="1">
    <citation type="submission" date="2021-12" db="EMBL/GenBank/DDBJ databases">
        <authorList>
            <person name="Cha I.-T."/>
            <person name="Lee K.-E."/>
            <person name="Park S.-J."/>
        </authorList>
    </citation>
    <scope>NUCLEOTIDE SEQUENCE</scope>
    <source>
        <strain evidence="2">YSM-43</strain>
    </source>
</reference>
<dbReference type="RefSeq" id="WP_246916251.1">
    <property type="nucleotide sequence ID" value="NZ_CP090145.1"/>
</dbReference>
<keyword evidence="1" id="KW-0597">Phosphoprotein</keyword>
<accession>A0ABY4HLI4</accession>
<evidence type="ECO:0008006" key="4">
    <source>
        <dbReference type="Google" id="ProtNLM"/>
    </source>
</evidence>
<gene>
    <name evidence="2" type="ORF">LXD69_17000</name>
</gene>
<dbReference type="SUPFAM" id="SSF63829">
    <property type="entry name" value="Calcium-dependent phosphotriesterase"/>
    <property type="match status" value="2"/>
</dbReference>
<evidence type="ECO:0000256" key="1">
    <source>
        <dbReference type="ARBA" id="ARBA00022553"/>
    </source>
</evidence>
<dbReference type="Proteomes" id="UP000830454">
    <property type="component" value="Chromosome"/>
</dbReference>